<dbReference type="PANTHER" id="PTHR21137:SF35">
    <property type="entry name" value="ODORANT RECEPTOR 19A-RELATED"/>
    <property type="match status" value="1"/>
</dbReference>
<protein>
    <recommendedName>
        <fullName evidence="10">Odorant receptor</fullName>
    </recommendedName>
</protein>
<dbReference type="PANTHER" id="PTHR21137">
    <property type="entry name" value="ODORANT RECEPTOR"/>
    <property type="match status" value="1"/>
</dbReference>
<dbReference type="GO" id="GO:0005549">
    <property type="term" value="F:odorant binding"/>
    <property type="evidence" value="ECO:0007669"/>
    <property type="project" value="InterPro"/>
</dbReference>
<evidence type="ECO:0000256" key="10">
    <source>
        <dbReference type="RuleBase" id="RU351113"/>
    </source>
</evidence>
<name>A0A482XA72_LAOST</name>
<sequence length="417" mass="49327">MKNTKKKTQGYWNEKQPERFLIIRNVVNMTNYLNSSEYYVFLRYLTDVVIVYNVINLSFAISHFWNDNHKKLLAVKELNVSFYAVCLRMTTKEVLPLCELVESFCADKITFYLNDRSEKQKKIRDARIGRLKNLDKMNIRYTVVLIFFSVIVPLLQSVYTVFISGKYYDIQDLQPILFSYYPEDYKSLKMHFTVQAFIGIFLIVEELQMYCIFTAVYMASYTLTDEFDLLFTCLEEIDQNIRDFSHVKRSIKLDTTYERYKSTYENQLFVFLAKIVDHHSSIYSNVELLSRRIGSLCLGTINAWTFQLFVCVMLVYINKDTATRIKFVFLALAIVVLMIMCASIGQTISDKGEKLRKTLWECSWVDKPEWFKKAILVMMKRSTRPLEIRPFGLYVLDLRRFAVILNGMYSYFNVVYN</sequence>
<evidence type="ECO:0000256" key="6">
    <source>
        <dbReference type="ARBA" id="ARBA00022989"/>
    </source>
</evidence>
<evidence type="ECO:0000256" key="8">
    <source>
        <dbReference type="ARBA" id="ARBA00023170"/>
    </source>
</evidence>
<dbReference type="OrthoDB" id="6631264at2759"/>
<dbReference type="Proteomes" id="UP000291343">
    <property type="component" value="Unassembled WGS sequence"/>
</dbReference>
<comment type="similarity">
    <text evidence="10">Belongs to the insect chemoreceptor superfamily. Heteromeric odorant receptor channel (TC 1.A.69) family.</text>
</comment>
<keyword evidence="9 10" id="KW-0807">Transducer</keyword>
<gene>
    <name evidence="11" type="ORF">LSTR_LSTR001408</name>
</gene>
<feature type="transmembrane region" description="Helical" evidence="10">
    <location>
        <begin position="44"/>
        <end position="65"/>
    </location>
</feature>
<evidence type="ECO:0000256" key="2">
    <source>
        <dbReference type="ARBA" id="ARBA00022475"/>
    </source>
</evidence>
<proteinExistence type="inferred from homology"/>
<evidence type="ECO:0000256" key="4">
    <source>
        <dbReference type="ARBA" id="ARBA00022692"/>
    </source>
</evidence>
<feature type="transmembrane region" description="Helical" evidence="10">
    <location>
        <begin position="196"/>
        <end position="219"/>
    </location>
</feature>
<keyword evidence="3 10" id="KW-0716">Sensory transduction</keyword>
<comment type="caution">
    <text evidence="10">Lacks conserved residue(s) required for the propagation of feature annotation.</text>
</comment>
<evidence type="ECO:0000256" key="9">
    <source>
        <dbReference type="ARBA" id="ARBA00023224"/>
    </source>
</evidence>
<feature type="transmembrane region" description="Helical" evidence="10">
    <location>
        <begin position="327"/>
        <end position="348"/>
    </location>
</feature>
<comment type="subcellular location">
    <subcellularLocation>
        <location evidence="1 10">Cell membrane</location>
        <topology evidence="1 10">Multi-pass membrane protein</topology>
    </subcellularLocation>
</comment>
<dbReference type="Pfam" id="PF02949">
    <property type="entry name" value="7tm_6"/>
    <property type="match status" value="1"/>
</dbReference>
<accession>A0A482XA72</accession>
<dbReference type="FunCoup" id="A0A482XA72">
    <property type="interactions" value="81"/>
</dbReference>
<organism evidence="11 12">
    <name type="scientific">Laodelphax striatellus</name>
    <name type="common">Small brown planthopper</name>
    <name type="synonym">Delphax striatella</name>
    <dbReference type="NCBI Taxonomy" id="195883"/>
    <lineage>
        <taxon>Eukaryota</taxon>
        <taxon>Metazoa</taxon>
        <taxon>Ecdysozoa</taxon>
        <taxon>Arthropoda</taxon>
        <taxon>Hexapoda</taxon>
        <taxon>Insecta</taxon>
        <taxon>Pterygota</taxon>
        <taxon>Neoptera</taxon>
        <taxon>Paraneoptera</taxon>
        <taxon>Hemiptera</taxon>
        <taxon>Auchenorrhyncha</taxon>
        <taxon>Fulgoroidea</taxon>
        <taxon>Delphacidae</taxon>
        <taxon>Criomorphinae</taxon>
        <taxon>Laodelphax</taxon>
    </lineage>
</organism>
<evidence type="ECO:0000256" key="1">
    <source>
        <dbReference type="ARBA" id="ARBA00004651"/>
    </source>
</evidence>
<dbReference type="InterPro" id="IPR004117">
    <property type="entry name" value="7tm6_olfct_rcpt"/>
</dbReference>
<feature type="transmembrane region" description="Helical" evidence="10">
    <location>
        <begin position="139"/>
        <end position="162"/>
    </location>
</feature>
<dbReference type="EMBL" id="QKKF02014716">
    <property type="protein sequence ID" value="RZF42613.1"/>
    <property type="molecule type" value="Genomic_DNA"/>
</dbReference>
<keyword evidence="12" id="KW-1185">Reference proteome</keyword>
<dbReference type="GO" id="GO:0005886">
    <property type="term" value="C:plasma membrane"/>
    <property type="evidence" value="ECO:0007669"/>
    <property type="project" value="UniProtKB-SubCell"/>
</dbReference>
<evidence type="ECO:0000256" key="3">
    <source>
        <dbReference type="ARBA" id="ARBA00022606"/>
    </source>
</evidence>
<keyword evidence="5 10" id="KW-0552">Olfaction</keyword>
<evidence type="ECO:0000313" key="11">
    <source>
        <dbReference type="EMBL" id="RZF42613.1"/>
    </source>
</evidence>
<keyword evidence="8 10" id="KW-0675">Receptor</keyword>
<keyword evidence="6 10" id="KW-1133">Transmembrane helix</keyword>
<evidence type="ECO:0000256" key="7">
    <source>
        <dbReference type="ARBA" id="ARBA00023136"/>
    </source>
</evidence>
<evidence type="ECO:0000256" key="5">
    <source>
        <dbReference type="ARBA" id="ARBA00022725"/>
    </source>
</evidence>
<keyword evidence="4 10" id="KW-0812">Transmembrane</keyword>
<keyword evidence="2" id="KW-1003">Cell membrane</keyword>
<dbReference type="GO" id="GO:0004984">
    <property type="term" value="F:olfactory receptor activity"/>
    <property type="evidence" value="ECO:0007669"/>
    <property type="project" value="InterPro"/>
</dbReference>
<reference evidence="11 12" key="1">
    <citation type="journal article" date="2017" name="Gigascience">
        <title>Genome sequence of the small brown planthopper, Laodelphax striatellus.</title>
        <authorList>
            <person name="Zhu J."/>
            <person name="Jiang F."/>
            <person name="Wang X."/>
            <person name="Yang P."/>
            <person name="Bao Y."/>
            <person name="Zhao W."/>
            <person name="Wang W."/>
            <person name="Lu H."/>
            <person name="Wang Q."/>
            <person name="Cui N."/>
            <person name="Li J."/>
            <person name="Chen X."/>
            <person name="Luo L."/>
            <person name="Yu J."/>
            <person name="Kang L."/>
            <person name="Cui F."/>
        </authorList>
    </citation>
    <scope>NUCLEOTIDE SEQUENCE [LARGE SCALE GENOMIC DNA]</scope>
    <source>
        <strain evidence="11">Lst14</strain>
    </source>
</reference>
<keyword evidence="7 10" id="KW-0472">Membrane</keyword>
<feature type="transmembrane region" description="Helical" evidence="10">
    <location>
        <begin position="293"/>
        <end position="315"/>
    </location>
</feature>
<evidence type="ECO:0000313" key="12">
    <source>
        <dbReference type="Proteomes" id="UP000291343"/>
    </source>
</evidence>
<dbReference type="AlphaFoldDB" id="A0A482XA72"/>
<comment type="caution">
    <text evidence="11">The sequence shown here is derived from an EMBL/GenBank/DDBJ whole genome shotgun (WGS) entry which is preliminary data.</text>
</comment>
<dbReference type="GO" id="GO:0007165">
    <property type="term" value="P:signal transduction"/>
    <property type="evidence" value="ECO:0007669"/>
    <property type="project" value="UniProtKB-KW"/>
</dbReference>
<dbReference type="InParanoid" id="A0A482XA72"/>
<dbReference type="SMR" id="A0A482XA72"/>